<evidence type="ECO:0000256" key="1">
    <source>
        <dbReference type="SAM" id="Phobius"/>
    </source>
</evidence>
<keyword evidence="1" id="KW-1133">Transmembrane helix</keyword>
<protein>
    <recommendedName>
        <fullName evidence="3">LITAF domain-containing protein</fullName>
    </recommendedName>
</protein>
<organism evidence="2">
    <name type="scientific">anaerobic digester metagenome</name>
    <dbReference type="NCBI Taxonomy" id="1263854"/>
    <lineage>
        <taxon>unclassified sequences</taxon>
        <taxon>metagenomes</taxon>
        <taxon>ecological metagenomes</taxon>
    </lineage>
</organism>
<dbReference type="AlphaFoldDB" id="A0A485M0A2"/>
<reference evidence="2" key="1">
    <citation type="submission" date="2019-03" db="EMBL/GenBank/DDBJ databases">
        <authorList>
            <person name="Hao L."/>
        </authorList>
    </citation>
    <scope>NUCLEOTIDE SEQUENCE</scope>
</reference>
<feature type="transmembrane region" description="Helical" evidence="1">
    <location>
        <begin position="66"/>
        <end position="83"/>
    </location>
</feature>
<feature type="transmembrane region" description="Helical" evidence="1">
    <location>
        <begin position="40"/>
        <end position="60"/>
    </location>
</feature>
<keyword evidence="1" id="KW-0472">Membrane</keyword>
<proteinExistence type="predicted"/>
<name>A0A485M0A2_9ZZZZ</name>
<evidence type="ECO:0008006" key="3">
    <source>
        <dbReference type="Google" id="ProtNLM"/>
    </source>
</evidence>
<gene>
    <name evidence="2" type="ORF">SCFA_1480002</name>
</gene>
<dbReference type="EMBL" id="CAADRN010000055">
    <property type="protein sequence ID" value="VFU11999.1"/>
    <property type="molecule type" value="Genomic_DNA"/>
</dbReference>
<keyword evidence="1" id="KW-0812">Transmembrane</keyword>
<accession>A0A485M0A2</accession>
<sequence>MSSCPELYFCLLEMLVLNCKQEVVALSRCPRCGSYNVKKISSWSMFLTLLASGGCLVWLATRFPPLWVLAGIVLLFSFFVLIGKSSWRCLDCKHAWVAKKGVEKQVRQENKEKEKKEKR</sequence>
<evidence type="ECO:0000313" key="2">
    <source>
        <dbReference type="EMBL" id="VFU11999.1"/>
    </source>
</evidence>